<proteinExistence type="predicted"/>
<dbReference type="AlphaFoldDB" id="A0A5A9PHJ4"/>
<name>A0A5A9PHJ4_9TELE</name>
<dbReference type="Proteomes" id="UP000324632">
    <property type="component" value="Chromosome 5"/>
</dbReference>
<gene>
    <name evidence="1" type="ORF">E1301_Tti011576</name>
</gene>
<dbReference type="EMBL" id="SOYY01000005">
    <property type="protein sequence ID" value="KAA0720671.1"/>
    <property type="molecule type" value="Genomic_DNA"/>
</dbReference>
<reference evidence="1 2" key="1">
    <citation type="journal article" date="2019" name="Mol. Ecol. Resour.">
        <title>Chromosome-level genome assembly of Triplophysa tibetana, a fish adapted to the harsh high-altitude environment of the Tibetan Plateau.</title>
        <authorList>
            <person name="Yang X."/>
            <person name="Liu H."/>
            <person name="Ma Z."/>
            <person name="Zou Y."/>
            <person name="Zou M."/>
            <person name="Mao Y."/>
            <person name="Li X."/>
            <person name="Wang H."/>
            <person name="Chen T."/>
            <person name="Wang W."/>
            <person name="Yang R."/>
        </authorList>
    </citation>
    <scope>NUCLEOTIDE SEQUENCE [LARGE SCALE GENOMIC DNA]</scope>
    <source>
        <strain evidence="1">TTIB1903HZAU</strain>
        <tissue evidence="1">Muscle</tissue>
    </source>
</reference>
<organism evidence="1 2">
    <name type="scientific">Triplophysa tibetana</name>
    <dbReference type="NCBI Taxonomy" id="1572043"/>
    <lineage>
        <taxon>Eukaryota</taxon>
        <taxon>Metazoa</taxon>
        <taxon>Chordata</taxon>
        <taxon>Craniata</taxon>
        <taxon>Vertebrata</taxon>
        <taxon>Euteleostomi</taxon>
        <taxon>Actinopterygii</taxon>
        <taxon>Neopterygii</taxon>
        <taxon>Teleostei</taxon>
        <taxon>Ostariophysi</taxon>
        <taxon>Cypriniformes</taxon>
        <taxon>Nemacheilidae</taxon>
        <taxon>Triplophysa</taxon>
    </lineage>
</organism>
<keyword evidence="2" id="KW-1185">Reference proteome</keyword>
<evidence type="ECO:0000313" key="2">
    <source>
        <dbReference type="Proteomes" id="UP000324632"/>
    </source>
</evidence>
<accession>A0A5A9PHJ4</accession>
<evidence type="ECO:0000313" key="1">
    <source>
        <dbReference type="EMBL" id="KAA0720671.1"/>
    </source>
</evidence>
<sequence length="172" mass="19601">MPRRGMAPVQGQKQTLLLYDDRCCESLASEAAKRVIRGQVLDGVSPTRSRTILLADIRPVPGAWSGLWERPLTNLVNYAAGLRPRPAKGNWKARRYNRNEEVFSQPSVSQAQTSVSVWNRALHLLLERMLTVDKQKNSRRNKMSSLTCGGEISYLNLKKEHLRGGFEKKWRK</sequence>
<protein>
    <submittedName>
        <fullName evidence="1">Uncharacterized protein</fullName>
    </submittedName>
</protein>
<comment type="caution">
    <text evidence="1">The sequence shown here is derived from an EMBL/GenBank/DDBJ whole genome shotgun (WGS) entry which is preliminary data.</text>
</comment>